<dbReference type="EMBL" id="OBDY01000008">
    <property type="protein sequence ID" value="SNY47870.1"/>
    <property type="molecule type" value="Genomic_DNA"/>
</dbReference>
<dbReference type="InterPro" id="IPR036291">
    <property type="entry name" value="NAD(P)-bd_dom_sf"/>
</dbReference>
<gene>
    <name evidence="1" type="ORF">SAMN05421748_108232</name>
</gene>
<sequence length="293" mass="29971">MFNADQVHSLGFPRAVAALRGALAGGLDPEREPPRIPINTGTGEILVMPSADGKTAGVKLVTIAPGNPSRGLPRIHGVYVLFDAETLVPRAVLDGAALTALRTPAVSALGVDLVTPPGAHRLVVFGTGPQARGHVEALRAIRPIDEVRVVGRDPAKAAAFAESLDASAAGAEAVADADIVVCCTTARRPLFPGALLAPEAVVVAVGSHEPEAREADDETVSRGGVLVESRAAALREAGDVIQAIDAGAIDAGALVIYADLVRDSVPARPRFIKTVGMGWEDLVIATAVVEAAA</sequence>
<name>A0A285IIM5_9ACTN</name>
<dbReference type="GO" id="GO:0005737">
    <property type="term" value="C:cytoplasm"/>
    <property type="evidence" value="ECO:0007669"/>
    <property type="project" value="TreeGrafter"/>
</dbReference>
<dbReference type="Proteomes" id="UP000219612">
    <property type="component" value="Unassembled WGS sequence"/>
</dbReference>
<dbReference type="Pfam" id="PF02423">
    <property type="entry name" value="OCD_Mu_crystall"/>
    <property type="match status" value="1"/>
</dbReference>
<dbReference type="InterPro" id="IPR003462">
    <property type="entry name" value="ODC_Mu_crystall"/>
</dbReference>
<evidence type="ECO:0000313" key="2">
    <source>
        <dbReference type="Proteomes" id="UP000219612"/>
    </source>
</evidence>
<dbReference type="PANTHER" id="PTHR13812:SF19">
    <property type="entry name" value="KETIMINE REDUCTASE MU-CRYSTALLIN"/>
    <property type="match status" value="1"/>
</dbReference>
<proteinExistence type="predicted"/>
<protein>
    <submittedName>
        <fullName evidence="1">Ornithine cyclodeaminase</fullName>
    </submittedName>
</protein>
<dbReference type="PANTHER" id="PTHR13812">
    <property type="entry name" value="KETIMINE REDUCTASE MU-CRYSTALLIN"/>
    <property type="match status" value="1"/>
</dbReference>
<accession>A0A285IIM5</accession>
<dbReference type="AlphaFoldDB" id="A0A285IIM5"/>
<dbReference type="SUPFAM" id="SSF51735">
    <property type="entry name" value="NAD(P)-binding Rossmann-fold domains"/>
    <property type="match status" value="1"/>
</dbReference>
<evidence type="ECO:0000313" key="1">
    <source>
        <dbReference type="EMBL" id="SNY47870.1"/>
    </source>
</evidence>
<dbReference type="RefSeq" id="WP_097321760.1">
    <property type="nucleotide sequence ID" value="NZ_OBDY01000008.1"/>
</dbReference>
<keyword evidence="2" id="KW-1185">Reference proteome</keyword>
<dbReference type="PIRSF" id="PIRSF001439">
    <property type="entry name" value="CryM"/>
    <property type="match status" value="1"/>
</dbReference>
<reference evidence="1 2" key="1">
    <citation type="submission" date="2017-09" db="EMBL/GenBank/DDBJ databases">
        <authorList>
            <person name="Ehlers B."/>
            <person name="Leendertz F.H."/>
        </authorList>
    </citation>
    <scope>NUCLEOTIDE SEQUENCE [LARGE SCALE GENOMIC DNA]</scope>
    <source>
        <strain evidence="1 2">CGMCC 4.6857</strain>
    </source>
</reference>
<organism evidence="1 2">
    <name type="scientific">Paractinoplanes atraurantiacus</name>
    <dbReference type="NCBI Taxonomy" id="1036182"/>
    <lineage>
        <taxon>Bacteria</taxon>
        <taxon>Bacillati</taxon>
        <taxon>Actinomycetota</taxon>
        <taxon>Actinomycetes</taxon>
        <taxon>Micromonosporales</taxon>
        <taxon>Micromonosporaceae</taxon>
        <taxon>Paractinoplanes</taxon>
    </lineage>
</organism>
<dbReference type="OrthoDB" id="4311033at2"/>
<dbReference type="Gene3D" id="3.30.1780.10">
    <property type="entry name" value="ornithine cyclodeaminase, domain 1"/>
    <property type="match status" value="1"/>
</dbReference>
<dbReference type="InterPro" id="IPR023401">
    <property type="entry name" value="ODC_N"/>
</dbReference>
<dbReference type="Gene3D" id="3.40.50.720">
    <property type="entry name" value="NAD(P)-binding Rossmann-like Domain"/>
    <property type="match status" value="1"/>
</dbReference>